<evidence type="ECO:0000313" key="4">
    <source>
        <dbReference type="Proteomes" id="UP001209878"/>
    </source>
</evidence>
<reference evidence="3" key="1">
    <citation type="journal article" date="2023" name="Mol. Biol. Evol.">
        <title>Third-Generation Sequencing Reveals the Adaptive Role of the Epigenome in Three Deep-Sea Polychaetes.</title>
        <authorList>
            <person name="Perez M."/>
            <person name="Aroh O."/>
            <person name="Sun Y."/>
            <person name="Lan Y."/>
            <person name="Juniper S.K."/>
            <person name="Young C.R."/>
            <person name="Angers B."/>
            <person name="Qian P.Y."/>
        </authorList>
    </citation>
    <scope>NUCLEOTIDE SEQUENCE</scope>
    <source>
        <strain evidence="3">R07B-5</strain>
    </source>
</reference>
<dbReference type="SUPFAM" id="SSF53920">
    <property type="entry name" value="Fe-only hydrogenase"/>
    <property type="match status" value="1"/>
</dbReference>
<dbReference type="Pfam" id="PF02256">
    <property type="entry name" value="Fe_hyd_SSU"/>
    <property type="match status" value="1"/>
</dbReference>
<comment type="caution">
    <text evidence="3">The sequence shown here is derived from an EMBL/GenBank/DDBJ whole genome shotgun (WGS) entry which is preliminary data.</text>
</comment>
<accession>A0AAD9KKC1</accession>
<dbReference type="InterPro" id="IPR004108">
    <property type="entry name" value="Fe_hydrogenase_lsu_C"/>
</dbReference>
<organism evidence="3 4">
    <name type="scientific">Ridgeia piscesae</name>
    <name type="common">Tubeworm</name>
    <dbReference type="NCBI Taxonomy" id="27915"/>
    <lineage>
        <taxon>Eukaryota</taxon>
        <taxon>Metazoa</taxon>
        <taxon>Spiralia</taxon>
        <taxon>Lophotrochozoa</taxon>
        <taxon>Annelida</taxon>
        <taxon>Polychaeta</taxon>
        <taxon>Sedentaria</taxon>
        <taxon>Canalipalpata</taxon>
        <taxon>Sabellida</taxon>
        <taxon>Siboglinidae</taxon>
        <taxon>Ridgeia</taxon>
    </lineage>
</organism>
<dbReference type="PANTHER" id="PTHR11615">
    <property type="entry name" value="NITRATE, FORMATE, IRON DEHYDROGENASE"/>
    <property type="match status" value="1"/>
</dbReference>
<gene>
    <name evidence="3" type="ORF">NP493_990g00037</name>
</gene>
<dbReference type="InterPro" id="IPR050340">
    <property type="entry name" value="Cytosolic_Fe-S_CAF"/>
</dbReference>
<name>A0AAD9KKC1_RIDPI</name>
<dbReference type="AlphaFoldDB" id="A0AAD9KKC1"/>
<keyword evidence="4" id="KW-1185">Reference proteome</keyword>
<evidence type="ECO:0000256" key="1">
    <source>
        <dbReference type="ARBA" id="ARBA00006596"/>
    </source>
</evidence>
<evidence type="ECO:0000313" key="3">
    <source>
        <dbReference type="EMBL" id="KAK2172123.1"/>
    </source>
</evidence>
<dbReference type="InterPro" id="IPR009016">
    <property type="entry name" value="Fe_hydrogenase"/>
</dbReference>
<dbReference type="Gene3D" id="3.40.50.1780">
    <property type="match status" value="1"/>
</dbReference>
<proteinExistence type="inferred from homology"/>
<dbReference type="Pfam" id="PF02906">
    <property type="entry name" value="Fe_hyd_lg_C"/>
    <property type="match status" value="1"/>
</dbReference>
<sequence length="325" mass="36471">MSLIESAHEFVRRYRNRDIDKTALPMLASACPGWVCYAEKTHGSYILPHISSTKSPQQVMGSLVKHHLASVLGRSPSQVYHVTVMPCYDKKLEASRHDFYSDLYMTRDVDCVITSREVADMLAQEDKSLAEITEQPLDSFAKVLNIDDNGTEAGELDGHQGGGSGGYLEYILRHSASALLGVTLDDLKYKTLRNEDLKEVTVEVNGKVELKFAIAYGFRNIQNIVQKMKRGKLLYQFVELMACPAGCLNGGGQLRTSGEETAKQRLAAVEEIYTSVRINTPYDNTLIERLYTDWLGGHDTDKVKAMLHTEYHAVEKFINALTIKW</sequence>
<comment type="similarity">
    <text evidence="1">Belongs to the NARF family.</text>
</comment>
<evidence type="ECO:0000259" key="2">
    <source>
        <dbReference type="SMART" id="SM00902"/>
    </source>
</evidence>
<dbReference type="SMART" id="SM00902">
    <property type="entry name" value="Fe_hyd_SSU"/>
    <property type="match status" value="1"/>
</dbReference>
<dbReference type="InterPro" id="IPR003149">
    <property type="entry name" value="Fe_hydrogenase_ssu"/>
</dbReference>
<dbReference type="Proteomes" id="UP001209878">
    <property type="component" value="Unassembled WGS sequence"/>
</dbReference>
<protein>
    <recommendedName>
        <fullName evidence="2">Iron hydrogenase small subunit domain-containing protein</fullName>
    </recommendedName>
</protein>
<dbReference type="EMBL" id="JAODUO010000990">
    <property type="protein sequence ID" value="KAK2172123.1"/>
    <property type="molecule type" value="Genomic_DNA"/>
</dbReference>
<feature type="domain" description="Iron hydrogenase small subunit" evidence="2">
    <location>
        <begin position="259"/>
        <end position="315"/>
    </location>
</feature>
<dbReference type="Gene3D" id="3.40.950.10">
    <property type="entry name" value="Fe-only Hydrogenase (Larger Subunit), Chain L, domain 3"/>
    <property type="match status" value="1"/>
</dbReference>